<reference evidence="2" key="2">
    <citation type="submission" date="2025-08" db="UniProtKB">
        <authorList>
            <consortium name="RefSeq"/>
        </authorList>
    </citation>
    <scope>IDENTIFICATION</scope>
    <source>
        <tissue evidence="2">Leaf</tissue>
    </source>
</reference>
<reference evidence="1" key="1">
    <citation type="journal article" date="2021" name="Nat. Commun.">
        <title>Genomic analyses provide insights into spinach domestication and the genetic basis of agronomic traits.</title>
        <authorList>
            <person name="Cai X."/>
            <person name="Sun X."/>
            <person name="Xu C."/>
            <person name="Sun H."/>
            <person name="Wang X."/>
            <person name="Ge C."/>
            <person name="Zhang Z."/>
            <person name="Wang Q."/>
            <person name="Fei Z."/>
            <person name="Jiao C."/>
            <person name="Wang Q."/>
        </authorList>
    </citation>
    <scope>NUCLEOTIDE SEQUENCE [LARGE SCALE GENOMIC DNA]</scope>
    <source>
        <strain evidence="1">cv. Varoflay</strain>
    </source>
</reference>
<dbReference type="Proteomes" id="UP000813463">
    <property type="component" value="Chromosome 4"/>
</dbReference>
<organism evidence="1 2">
    <name type="scientific">Spinacia oleracea</name>
    <name type="common">Spinach</name>
    <dbReference type="NCBI Taxonomy" id="3562"/>
    <lineage>
        <taxon>Eukaryota</taxon>
        <taxon>Viridiplantae</taxon>
        <taxon>Streptophyta</taxon>
        <taxon>Embryophyta</taxon>
        <taxon>Tracheophyta</taxon>
        <taxon>Spermatophyta</taxon>
        <taxon>Magnoliopsida</taxon>
        <taxon>eudicotyledons</taxon>
        <taxon>Gunneridae</taxon>
        <taxon>Pentapetalae</taxon>
        <taxon>Caryophyllales</taxon>
        <taxon>Chenopodiaceae</taxon>
        <taxon>Chenopodioideae</taxon>
        <taxon>Anserineae</taxon>
        <taxon>Spinacia</taxon>
    </lineage>
</organism>
<sequence>MLELLNQAYYVTTTGELARMDLQGQSKPSFFWLFNDQKKSKVEINVEFQISDEEDARDGHLGSKGSGLGQSIVARPRLWTRSKKSPKLVKFE</sequence>
<gene>
    <name evidence="2" type="primary">LOC110783787</name>
</gene>
<accession>A0A9R0JR37</accession>
<evidence type="ECO:0000313" key="1">
    <source>
        <dbReference type="Proteomes" id="UP000813463"/>
    </source>
</evidence>
<proteinExistence type="predicted"/>
<dbReference type="RefSeq" id="XP_021843849.1">
    <property type="nucleotide sequence ID" value="XM_021988157.2"/>
</dbReference>
<dbReference type="AlphaFoldDB" id="A0A9R0JR37"/>
<protein>
    <submittedName>
        <fullName evidence="2">Uncharacterized protein isoform X2</fullName>
    </submittedName>
</protein>
<keyword evidence="1" id="KW-1185">Reference proteome</keyword>
<name>A0A9R0JR37_SPIOL</name>
<evidence type="ECO:0000313" key="2">
    <source>
        <dbReference type="RefSeq" id="XP_021843849.1"/>
    </source>
</evidence>
<dbReference type="GeneID" id="110783787"/>